<dbReference type="RefSeq" id="WP_130019262.1">
    <property type="nucleotide sequence ID" value="NZ_SEWF01000002.1"/>
</dbReference>
<accession>A0A4V1ZDV5</accession>
<sequence>MSTLLIRLMPINLVCTLLIFTAFSGIIQSHSLVLGQTFQQQKTISKNTRSHTILTNSSSDTTFVLKIENDKRVVDGALKTKLTREVKAAIAKYQLKKPYKIAMGFTKGARDVETFLFGEQIFYTLAESGFSITGTPLDMPEEAPNAIPQIKVINNTIYVVLSKM</sequence>
<dbReference type="AlphaFoldDB" id="A0A4V1ZDV5"/>
<reference evidence="1 2" key="1">
    <citation type="submission" date="2019-02" db="EMBL/GenBank/DDBJ databases">
        <title>Bacterial novel species Emticicia sp. 17J42-9 isolated from soil.</title>
        <authorList>
            <person name="Jung H.-Y."/>
        </authorList>
    </citation>
    <scope>NUCLEOTIDE SEQUENCE [LARGE SCALE GENOMIC DNA]</scope>
    <source>
        <strain evidence="1 2">17J42-9</strain>
    </source>
</reference>
<dbReference type="Proteomes" id="UP000293162">
    <property type="component" value="Unassembled WGS sequence"/>
</dbReference>
<name>A0A4V1ZDV5_9BACT</name>
<proteinExistence type="predicted"/>
<comment type="caution">
    <text evidence="1">The sequence shown here is derived from an EMBL/GenBank/DDBJ whole genome shotgun (WGS) entry which is preliminary data.</text>
</comment>
<evidence type="ECO:0000313" key="1">
    <source>
        <dbReference type="EMBL" id="RYU97480.1"/>
    </source>
</evidence>
<dbReference type="OrthoDB" id="963913at2"/>
<gene>
    <name evidence="1" type="ORF">EWM59_01970</name>
</gene>
<protein>
    <submittedName>
        <fullName evidence="1">Uncharacterized protein</fullName>
    </submittedName>
</protein>
<evidence type="ECO:0000313" key="2">
    <source>
        <dbReference type="Proteomes" id="UP000293162"/>
    </source>
</evidence>
<dbReference type="EMBL" id="SEWF01000002">
    <property type="protein sequence ID" value="RYU97480.1"/>
    <property type="molecule type" value="Genomic_DNA"/>
</dbReference>
<organism evidence="1 2">
    <name type="scientific">Emticicia agri</name>
    <dbReference type="NCBI Taxonomy" id="2492393"/>
    <lineage>
        <taxon>Bacteria</taxon>
        <taxon>Pseudomonadati</taxon>
        <taxon>Bacteroidota</taxon>
        <taxon>Cytophagia</taxon>
        <taxon>Cytophagales</taxon>
        <taxon>Leadbetterellaceae</taxon>
        <taxon>Emticicia</taxon>
    </lineage>
</organism>
<keyword evidence="2" id="KW-1185">Reference proteome</keyword>